<keyword evidence="5" id="KW-1185">Reference proteome</keyword>
<dbReference type="Proteomes" id="UP001150879">
    <property type="component" value="Unassembled WGS sequence"/>
</dbReference>
<dbReference type="SUPFAM" id="SSF52507">
    <property type="entry name" value="Homo-oligomeric flavin-containing Cys decarboxylases, HFCD"/>
    <property type="match status" value="1"/>
</dbReference>
<feature type="domain" description="Flavoprotein" evidence="3">
    <location>
        <begin position="32"/>
        <end position="244"/>
    </location>
</feature>
<dbReference type="AlphaFoldDB" id="A0A9W9N0M6"/>
<gene>
    <name evidence="4" type="ORF">N7472_001130</name>
</gene>
<dbReference type="Pfam" id="PF02441">
    <property type="entry name" value="Flavoprotein"/>
    <property type="match status" value="1"/>
</dbReference>
<dbReference type="Gene3D" id="3.40.50.1950">
    <property type="entry name" value="Flavin prenyltransferase-like"/>
    <property type="match status" value="1"/>
</dbReference>
<dbReference type="GO" id="GO:0010181">
    <property type="term" value="F:FMN binding"/>
    <property type="evidence" value="ECO:0007669"/>
    <property type="project" value="TreeGrafter"/>
</dbReference>
<name>A0A9W9N0M6_9EURO</name>
<keyword evidence="1" id="KW-0173">Coenzyme A biosynthesis</keyword>
<dbReference type="PANTHER" id="PTHR14359:SF6">
    <property type="entry name" value="PHOSPHOPANTOTHENOYLCYSTEINE DECARBOXYLASE"/>
    <property type="match status" value="1"/>
</dbReference>
<dbReference type="InterPro" id="IPR036551">
    <property type="entry name" value="Flavin_trans-like"/>
</dbReference>
<evidence type="ECO:0000259" key="3">
    <source>
        <dbReference type="Pfam" id="PF02441"/>
    </source>
</evidence>
<protein>
    <submittedName>
        <fullName evidence="4">Flavoprotein</fullName>
    </submittedName>
</protein>
<reference evidence="4" key="2">
    <citation type="journal article" date="2023" name="IMA Fungus">
        <title>Comparative genomic study of the Penicillium genus elucidates a diverse pangenome and 15 lateral gene transfer events.</title>
        <authorList>
            <person name="Petersen C."/>
            <person name="Sorensen T."/>
            <person name="Nielsen M.R."/>
            <person name="Sondergaard T.E."/>
            <person name="Sorensen J.L."/>
            <person name="Fitzpatrick D.A."/>
            <person name="Frisvad J.C."/>
            <person name="Nielsen K.L."/>
        </authorList>
    </citation>
    <scope>NUCLEOTIDE SEQUENCE</scope>
    <source>
        <strain evidence="4">IBT 16849</strain>
    </source>
</reference>
<reference evidence="4" key="1">
    <citation type="submission" date="2022-11" db="EMBL/GenBank/DDBJ databases">
        <authorList>
            <person name="Petersen C."/>
        </authorList>
    </citation>
    <scope>NUCLEOTIDE SEQUENCE</scope>
    <source>
        <strain evidence="4">IBT 16849</strain>
    </source>
</reference>
<dbReference type="GO" id="GO:0015937">
    <property type="term" value="P:coenzyme A biosynthetic process"/>
    <property type="evidence" value="ECO:0007669"/>
    <property type="project" value="UniProtKB-KW"/>
</dbReference>
<evidence type="ECO:0000256" key="2">
    <source>
        <dbReference type="ARBA" id="ARBA00038350"/>
    </source>
</evidence>
<comment type="caution">
    <text evidence="4">The sequence shown here is derived from an EMBL/GenBank/DDBJ whole genome shotgun (WGS) entry which is preliminary data.</text>
</comment>
<proteinExistence type="inferred from homology"/>
<evidence type="ECO:0000256" key="1">
    <source>
        <dbReference type="ARBA" id="ARBA00022993"/>
    </source>
</evidence>
<evidence type="ECO:0000313" key="4">
    <source>
        <dbReference type="EMBL" id="KAJ5210991.1"/>
    </source>
</evidence>
<dbReference type="OrthoDB" id="1532798at2759"/>
<dbReference type="PANTHER" id="PTHR14359">
    <property type="entry name" value="HOMO-OLIGOMERIC FLAVIN CONTAINING CYS DECARBOXYLASE FAMILY"/>
    <property type="match status" value="1"/>
</dbReference>
<comment type="similarity">
    <text evidence="2">Belongs to the HFCD (homooligomeric flavin containing Cys decarboxylase) superfamily.</text>
</comment>
<dbReference type="GO" id="GO:0071513">
    <property type="term" value="C:phosphopantothenoylcysteine decarboxylase complex"/>
    <property type="evidence" value="ECO:0007669"/>
    <property type="project" value="TreeGrafter"/>
</dbReference>
<accession>A0A9W9N0M6</accession>
<organism evidence="4 5">
    <name type="scientific">Penicillium cf. griseofulvum</name>
    <dbReference type="NCBI Taxonomy" id="2972120"/>
    <lineage>
        <taxon>Eukaryota</taxon>
        <taxon>Fungi</taxon>
        <taxon>Dikarya</taxon>
        <taxon>Ascomycota</taxon>
        <taxon>Pezizomycotina</taxon>
        <taxon>Eurotiomycetes</taxon>
        <taxon>Eurotiomycetidae</taxon>
        <taxon>Eurotiales</taxon>
        <taxon>Aspergillaceae</taxon>
        <taxon>Penicillium</taxon>
    </lineage>
</organism>
<dbReference type="InterPro" id="IPR003382">
    <property type="entry name" value="Flavoprotein"/>
</dbReference>
<dbReference type="GO" id="GO:0004633">
    <property type="term" value="F:phosphopantothenoylcysteine decarboxylase activity"/>
    <property type="evidence" value="ECO:0007669"/>
    <property type="project" value="TreeGrafter"/>
</dbReference>
<evidence type="ECO:0000313" key="5">
    <source>
        <dbReference type="Proteomes" id="UP001150879"/>
    </source>
</evidence>
<sequence length="256" mass="27819">MSQITHSGGGIDNVSNTNSTESKTSICDNRIHLLLAATGSVATIKIANIISALSPHIHKLSIRVILTTKAKQFLAGQSAEQPPVSSLISLPGVEAVYDDDAEWGPEPWRRGVDILHISLRRWADILVIAPLSANTLAKLANGLSDNLLTSVCRAWDTDGQVDGKRKRIVVAPAMNTAMWRHPVTAQHIRVLEEEWGVRNDKDTGEETGWFEVLQPQSSKVLACGDVGSGAMLEWTEIVKVIEDRLGLSDRNSSQSS</sequence>
<dbReference type="EMBL" id="JAPQKP010000001">
    <property type="protein sequence ID" value="KAJ5210991.1"/>
    <property type="molecule type" value="Genomic_DNA"/>
</dbReference>